<name>A0A6G0W5M5_9STRA</name>
<dbReference type="VEuPathDB" id="FungiDB:AeMF1_019845"/>
<organism evidence="2 3">
    <name type="scientific">Aphanomyces euteiches</name>
    <dbReference type="NCBI Taxonomy" id="100861"/>
    <lineage>
        <taxon>Eukaryota</taxon>
        <taxon>Sar</taxon>
        <taxon>Stramenopiles</taxon>
        <taxon>Oomycota</taxon>
        <taxon>Saprolegniomycetes</taxon>
        <taxon>Saprolegniales</taxon>
        <taxon>Verrucalvaceae</taxon>
        <taxon>Aphanomyces</taxon>
    </lineage>
</organism>
<evidence type="ECO:0000313" key="2">
    <source>
        <dbReference type="EMBL" id="KAF0722362.1"/>
    </source>
</evidence>
<evidence type="ECO:0000259" key="1">
    <source>
        <dbReference type="Pfam" id="PF24906"/>
    </source>
</evidence>
<dbReference type="InterPro" id="IPR056866">
    <property type="entry name" value="Znf_WRKY19"/>
</dbReference>
<dbReference type="PANTHER" id="PTHR31827">
    <property type="entry name" value="EMB|CAB89363.1"/>
    <property type="match status" value="1"/>
</dbReference>
<protein>
    <recommendedName>
        <fullName evidence="1">WRKY19-like zinc finger domain-containing protein</fullName>
    </recommendedName>
</protein>
<gene>
    <name evidence="2" type="ORF">Ae201684_018489</name>
</gene>
<dbReference type="PANTHER" id="PTHR31827:SF1">
    <property type="entry name" value="EMB|CAB89363.1"/>
    <property type="match status" value="1"/>
</dbReference>
<dbReference type="Proteomes" id="UP000481153">
    <property type="component" value="Unassembled WGS sequence"/>
</dbReference>
<dbReference type="AlphaFoldDB" id="A0A6G0W5M5"/>
<keyword evidence="3" id="KW-1185">Reference proteome</keyword>
<proteinExistence type="predicted"/>
<accession>A0A6G0W5M5</accession>
<reference evidence="2 3" key="1">
    <citation type="submission" date="2019-07" db="EMBL/GenBank/DDBJ databases">
        <title>Genomics analysis of Aphanomyces spp. identifies a new class of oomycete effector associated with host adaptation.</title>
        <authorList>
            <person name="Gaulin E."/>
        </authorList>
    </citation>
    <scope>NUCLEOTIDE SEQUENCE [LARGE SCALE GENOMIC DNA]</scope>
    <source>
        <strain evidence="2 3">ATCC 201684</strain>
    </source>
</reference>
<feature type="domain" description="WRKY19-like zinc finger" evidence="1">
    <location>
        <begin position="100"/>
        <end position="123"/>
    </location>
</feature>
<sequence>MQTILLPPLQHALYNGSPRSSASSQALSPIMNPLPPRRCVVGNCLHFAKIDQTCLLHHRVRHLGMPSPQLGPKRRNKKCKSLGCESFARSGGFCTRHGGGRKCKVEGCTTASQTGGFCRVHGGGSKCKIPNCDQFARVRGLCLPHSRTERDN</sequence>
<dbReference type="OrthoDB" id="65712at2759"/>
<evidence type="ECO:0000313" key="3">
    <source>
        <dbReference type="Proteomes" id="UP000481153"/>
    </source>
</evidence>
<dbReference type="Pfam" id="PF24906">
    <property type="entry name" value="Zf_WRKY19"/>
    <property type="match status" value="2"/>
</dbReference>
<dbReference type="EMBL" id="VJMJ01000337">
    <property type="protein sequence ID" value="KAF0722362.1"/>
    <property type="molecule type" value="Genomic_DNA"/>
</dbReference>
<feature type="domain" description="WRKY19-like zinc finger" evidence="1">
    <location>
        <begin position="77"/>
        <end position="99"/>
    </location>
</feature>
<comment type="caution">
    <text evidence="2">The sequence shown here is derived from an EMBL/GenBank/DDBJ whole genome shotgun (WGS) entry which is preliminary data.</text>
</comment>